<feature type="region of interest" description="Disordered" evidence="1">
    <location>
        <begin position="1"/>
        <end position="21"/>
    </location>
</feature>
<dbReference type="InterPro" id="IPR000326">
    <property type="entry name" value="PAP2/HPO"/>
</dbReference>
<dbReference type="SUPFAM" id="SSF48317">
    <property type="entry name" value="Acid phosphatase/Vanadium-dependent haloperoxidase"/>
    <property type="match status" value="1"/>
</dbReference>
<dbReference type="PANTHER" id="PTHR34599:SF1">
    <property type="entry name" value="PHOSPHATIDIC ACID PHOSPHATASE TYPE 2_HALOPEROXIDASE DOMAIN-CONTAINING PROTEIN"/>
    <property type="match status" value="1"/>
</dbReference>
<evidence type="ECO:0000313" key="4">
    <source>
        <dbReference type="Proteomes" id="UP000441585"/>
    </source>
</evidence>
<dbReference type="InterPro" id="IPR052559">
    <property type="entry name" value="V-haloperoxidase"/>
</dbReference>
<gene>
    <name evidence="3" type="ORF">GJU41_20755</name>
</gene>
<organism evidence="3 4">
    <name type="scientific">Metabacillus idriensis</name>
    <dbReference type="NCBI Taxonomy" id="324768"/>
    <lineage>
        <taxon>Bacteria</taxon>
        <taxon>Bacillati</taxon>
        <taxon>Bacillota</taxon>
        <taxon>Bacilli</taxon>
        <taxon>Bacillales</taxon>
        <taxon>Bacillaceae</taxon>
        <taxon>Metabacillus</taxon>
    </lineage>
</organism>
<evidence type="ECO:0000256" key="1">
    <source>
        <dbReference type="SAM" id="MobiDB-lite"/>
    </source>
</evidence>
<dbReference type="Proteomes" id="UP000441585">
    <property type="component" value="Unassembled WGS sequence"/>
</dbReference>
<dbReference type="CDD" id="cd03398">
    <property type="entry name" value="PAP2_haloperoxidase"/>
    <property type="match status" value="1"/>
</dbReference>
<evidence type="ECO:0000259" key="2">
    <source>
        <dbReference type="Pfam" id="PF01569"/>
    </source>
</evidence>
<dbReference type="PANTHER" id="PTHR34599">
    <property type="entry name" value="PEROXIDASE-RELATED"/>
    <property type="match status" value="1"/>
</dbReference>
<name>A0A6I2MGA2_9BACI</name>
<dbReference type="EMBL" id="WKKF01000012">
    <property type="protein sequence ID" value="MRX56394.1"/>
    <property type="molecule type" value="Genomic_DNA"/>
</dbReference>
<dbReference type="InterPro" id="IPR036938">
    <property type="entry name" value="PAP2/HPO_sf"/>
</dbReference>
<sequence>MRTTYRRWSEHPYQGEQTPPKPYSAPAYFPMFFIIRQSSNEFLDPFQQRITWQIRNPIEVDWGKELFIVEQTLSFLTSQQIRIANYWGTVEATQNMTPMIFSLAKKYGLGSPHIARVLAYFHAAVNDAFVMSWYFKYAWDVARPNQYGRNLSAVLATPRFPAYPSAHAAVAGCAESVLSYFFPREASGIKNIMEECALSRLYAGAHFKADNDEGLRLGRQIGDMAVKVMKAQNLSDFR</sequence>
<dbReference type="AlphaFoldDB" id="A0A6I2MGA2"/>
<dbReference type="RefSeq" id="WP_070877793.1">
    <property type="nucleotide sequence ID" value="NZ_CAJGAA010000005.1"/>
</dbReference>
<comment type="caution">
    <text evidence="3">The sequence shown here is derived from an EMBL/GenBank/DDBJ whole genome shotgun (WGS) entry which is preliminary data.</text>
</comment>
<keyword evidence="4" id="KW-1185">Reference proteome</keyword>
<feature type="domain" description="Phosphatidic acid phosphatase type 2/haloperoxidase" evidence="2">
    <location>
        <begin position="120"/>
        <end position="219"/>
    </location>
</feature>
<evidence type="ECO:0000313" key="3">
    <source>
        <dbReference type="EMBL" id="MRX56394.1"/>
    </source>
</evidence>
<dbReference type="Pfam" id="PF01569">
    <property type="entry name" value="PAP2"/>
    <property type="match status" value="1"/>
</dbReference>
<protein>
    <submittedName>
        <fullName evidence="3">Phosphatase PAP2 family protein</fullName>
    </submittedName>
</protein>
<proteinExistence type="predicted"/>
<reference evidence="3 4" key="1">
    <citation type="submission" date="2019-11" db="EMBL/GenBank/DDBJ databases">
        <title>Bacillus idriensis genome.</title>
        <authorList>
            <person name="Konopka E.N."/>
            <person name="Newman J.D."/>
        </authorList>
    </citation>
    <scope>NUCLEOTIDE SEQUENCE [LARGE SCALE GENOMIC DNA]</scope>
    <source>
        <strain evidence="3 4">DSM 19097</strain>
    </source>
</reference>
<dbReference type="Gene3D" id="1.10.606.20">
    <property type="match status" value="1"/>
</dbReference>
<accession>A0A6I2MGA2</accession>